<gene>
    <name evidence="7" type="ORF">OU5_6097</name>
</gene>
<dbReference type="PANTHER" id="PTHR43701">
    <property type="entry name" value="MEMBRANE TRANSPORTER PROTEIN MJ0441-RELATED"/>
    <property type="match status" value="1"/>
</dbReference>
<feature type="transmembrane region" description="Helical" evidence="6">
    <location>
        <begin position="218"/>
        <end position="240"/>
    </location>
</feature>
<feature type="transmembrane region" description="Helical" evidence="6">
    <location>
        <begin position="247"/>
        <end position="264"/>
    </location>
</feature>
<evidence type="ECO:0000256" key="6">
    <source>
        <dbReference type="RuleBase" id="RU363041"/>
    </source>
</evidence>
<dbReference type="Pfam" id="PF01925">
    <property type="entry name" value="TauE"/>
    <property type="match status" value="1"/>
</dbReference>
<feature type="transmembrane region" description="Helical" evidence="6">
    <location>
        <begin position="68"/>
        <end position="88"/>
    </location>
</feature>
<dbReference type="Proteomes" id="UP000026913">
    <property type="component" value="Chromosome"/>
</dbReference>
<evidence type="ECO:0000313" key="7">
    <source>
        <dbReference type="EMBL" id="AHZ73176.1"/>
    </source>
</evidence>
<dbReference type="HOGENOM" id="CLU_045498_5_0_6"/>
<dbReference type="InterPro" id="IPR051598">
    <property type="entry name" value="TSUP/Inactive_protease-like"/>
</dbReference>
<evidence type="ECO:0000256" key="1">
    <source>
        <dbReference type="ARBA" id="ARBA00004141"/>
    </source>
</evidence>
<dbReference type="GO" id="GO:0005886">
    <property type="term" value="C:plasma membrane"/>
    <property type="evidence" value="ECO:0007669"/>
    <property type="project" value="UniProtKB-SubCell"/>
</dbReference>
<dbReference type="AlphaFoldDB" id="A0A024EKP1"/>
<evidence type="ECO:0000256" key="3">
    <source>
        <dbReference type="ARBA" id="ARBA00022692"/>
    </source>
</evidence>
<sequence>MLKEKIRTGSILSDIDTGRSRLFPTDYERFMLLAGFFGVVMGLVLGLTGAGGGILAVPALVLGLGLTMTQAAPVALFAVGSAAAVGAIDGLRHGLVRYRAALLIALLGAIFSPVGIYFAHQLPEKILMILFSLLMVMVAWRMLRRERQEEGPSDHGHANWGQKNCMLDQQTGRFSWTAKCTATLAALGAVTGVVSGLLGVGGGFLIVPAFKQLTDVQMRGIVATSLMVISLISAIGVIGAFHAGVRINALGVAFIVASVVGMIAGRQLSARVPARALQIGFASVCVVVAAYMLFRAAT</sequence>
<accession>A0A024EKP1</accession>
<feature type="transmembrane region" description="Helical" evidence="6">
    <location>
        <begin position="182"/>
        <end position="206"/>
    </location>
</feature>
<keyword evidence="3 6" id="KW-0812">Transmembrane</keyword>
<feature type="transmembrane region" description="Helical" evidence="6">
    <location>
        <begin position="276"/>
        <end position="294"/>
    </location>
</feature>
<protein>
    <recommendedName>
        <fullName evidence="6">Probable membrane transporter protein</fullName>
    </recommendedName>
</protein>
<reference evidence="7 8" key="1">
    <citation type="journal article" date="2012" name="J. Bacteriol.">
        <title>Genome sequence of cold-adapted Pseudomonas mandelii strain JR-1.</title>
        <authorList>
            <person name="Jang S.H."/>
            <person name="Kim J."/>
            <person name="Kim J."/>
            <person name="Hong S."/>
            <person name="Lee C."/>
        </authorList>
    </citation>
    <scope>NUCLEOTIDE SEQUENCE [LARGE SCALE GENOMIC DNA]</scope>
    <source>
        <strain evidence="7 8">JR-1</strain>
    </source>
</reference>
<comment type="similarity">
    <text evidence="2 6">Belongs to the 4-toluene sulfonate uptake permease (TSUP) (TC 2.A.102) family.</text>
</comment>
<organism evidence="7 8">
    <name type="scientific">Pseudomonas mandelii JR-1</name>
    <dbReference type="NCBI Taxonomy" id="1147786"/>
    <lineage>
        <taxon>Bacteria</taxon>
        <taxon>Pseudomonadati</taxon>
        <taxon>Pseudomonadota</taxon>
        <taxon>Gammaproteobacteria</taxon>
        <taxon>Pseudomonadales</taxon>
        <taxon>Pseudomonadaceae</taxon>
        <taxon>Pseudomonas</taxon>
    </lineage>
</organism>
<feature type="transmembrane region" description="Helical" evidence="6">
    <location>
        <begin position="126"/>
        <end position="143"/>
    </location>
</feature>
<dbReference type="KEGG" id="pman:OU5_6097"/>
<evidence type="ECO:0000256" key="5">
    <source>
        <dbReference type="ARBA" id="ARBA00023136"/>
    </source>
</evidence>
<dbReference type="PANTHER" id="PTHR43701:SF2">
    <property type="entry name" value="MEMBRANE TRANSPORTER PROTEIN YJNA-RELATED"/>
    <property type="match status" value="1"/>
</dbReference>
<evidence type="ECO:0000256" key="2">
    <source>
        <dbReference type="ARBA" id="ARBA00009142"/>
    </source>
</evidence>
<feature type="transmembrane region" description="Helical" evidence="6">
    <location>
        <begin position="100"/>
        <end position="120"/>
    </location>
</feature>
<feature type="transmembrane region" description="Helical" evidence="6">
    <location>
        <begin position="30"/>
        <end position="56"/>
    </location>
</feature>
<comment type="subcellular location">
    <subcellularLocation>
        <location evidence="6">Cell membrane</location>
        <topology evidence="6">Multi-pass membrane protein</topology>
    </subcellularLocation>
    <subcellularLocation>
        <location evidence="1">Membrane</location>
        <topology evidence="1">Multi-pass membrane protein</topology>
    </subcellularLocation>
</comment>
<keyword evidence="5 6" id="KW-0472">Membrane</keyword>
<keyword evidence="4 6" id="KW-1133">Transmembrane helix</keyword>
<name>A0A024EKP1_9PSED</name>
<proteinExistence type="inferred from homology"/>
<dbReference type="EMBL" id="CP005960">
    <property type="protein sequence ID" value="AHZ73176.1"/>
    <property type="molecule type" value="Genomic_DNA"/>
</dbReference>
<keyword evidence="6" id="KW-1003">Cell membrane</keyword>
<evidence type="ECO:0000256" key="4">
    <source>
        <dbReference type="ARBA" id="ARBA00022989"/>
    </source>
</evidence>
<dbReference type="InterPro" id="IPR002781">
    <property type="entry name" value="TM_pro_TauE-like"/>
</dbReference>
<evidence type="ECO:0000313" key="8">
    <source>
        <dbReference type="Proteomes" id="UP000026913"/>
    </source>
</evidence>